<name>A0A2A8HFK8_9BACI</name>
<protein>
    <submittedName>
        <fullName evidence="1">Uncharacterized protein</fullName>
    </submittedName>
</protein>
<evidence type="ECO:0000313" key="1">
    <source>
        <dbReference type="EMBL" id="PEQ07869.1"/>
    </source>
</evidence>
<accession>A0A2A8HFK8</accession>
<comment type="caution">
    <text evidence="1">The sequence shown here is derived from an EMBL/GenBank/DDBJ whole genome shotgun (WGS) entry which is preliminary data.</text>
</comment>
<proteinExistence type="predicted"/>
<evidence type="ECO:0000313" key="2">
    <source>
        <dbReference type="Proteomes" id="UP000220841"/>
    </source>
</evidence>
<sequence length="89" mass="10233">MQSYICAYKYFLSILSRYLRAVRFPPQNSAGAKKLGGDPLLVNARLVSANNQWGMNPPPLIKVSLYQSLLCFAFLYKLNKKCRRKVYVK</sequence>
<dbReference type="EMBL" id="NUBY01000045">
    <property type="protein sequence ID" value="PEQ07869.1"/>
    <property type="molecule type" value="Genomic_DNA"/>
</dbReference>
<dbReference type="AlphaFoldDB" id="A0A2A8HFK8"/>
<reference evidence="1 2" key="1">
    <citation type="submission" date="2017-09" db="EMBL/GenBank/DDBJ databases">
        <title>Large-scale bioinformatics analysis of Bacillus genomes uncovers conserved roles of natural products in bacterial physiology.</title>
        <authorList>
            <consortium name="Agbiome Team Llc"/>
            <person name="Bleich R.M."/>
            <person name="Grubbs K.J."/>
            <person name="Santa Maria K.C."/>
            <person name="Allen S.E."/>
            <person name="Farag S."/>
            <person name="Shank E.A."/>
            <person name="Bowers A."/>
        </authorList>
    </citation>
    <scope>NUCLEOTIDE SEQUENCE [LARGE SCALE GENOMIC DNA]</scope>
    <source>
        <strain evidence="1 2">AFS021349</strain>
    </source>
</reference>
<gene>
    <name evidence="1" type="ORF">CN585_13210</name>
</gene>
<organism evidence="1 2">
    <name type="scientific">Bacillus toyonensis</name>
    <dbReference type="NCBI Taxonomy" id="155322"/>
    <lineage>
        <taxon>Bacteria</taxon>
        <taxon>Bacillati</taxon>
        <taxon>Bacillota</taxon>
        <taxon>Bacilli</taxon>
        <taxon>Bacillales</taxon>
        <taxon>Bacillaceae</taxon>
        <taxon>Bacillus</taxon>
        <taxon>Bacillus cereus group</taxon>
    </lineage>
</organism>
<dbReference type="Proteomes" id="UP000220841">
    <property type="component" value="Unassembled WGS sequence"/>
</dbReference>